<dbReference type="STRING" id="94643.A0A2A9MCK5"/>
<keyword evidence="2" id="KW-1133">Transmembrane helix</keyword>
<comment type="caution">
    <text evidence="3">The sequence shown here is derived from an EMBL/GenBank/DDBJ whole genome shotgun (WGS) entry which is preliminary data.</text>
</comment>
<feature type="compositionally biased region" description="Low complexity" evidence="1">
    <location>
        <begin position="379"/>
        <end position="389"/>
    </location>
</feature>
<protein>
    <submittedName>
        <fullName evidence="3">Oxidoreductase, short chain dehydrogenase/reductase family protein</fullName>
    </submittedName>
</protein>
<dbReference type="KEGG" id="bbes:BESB_052600"/>
<dbReference type="GeneID" id="40310189"/>
<reference evidence="3 4" key="1">
    <citation type="submission" date="2017-09" db="EMBL/GenBank/DDBJ databases">
        <title>Genome sequencing of Besnoitia besnoiti strain Bb-Ger1.</title>
        <authorList>
            <person name="Schares G."/>
            <person name="Venepally P."/>
            <person name="Lorenzi H.A."/>
        </authorList>
    </citation>
    <scope>NUCLEOTIDE SEQUENCE [LARGE SCALE GENOMIC DNA]</scope>
    <source>
        <strain evidence="3 4">Bb-Ger1</strain>
    </source>
</reference>
<feature type="transmembrane region" description="Helical" evidence="2">
    <location>
        <begin position="65"/>
        <end position="84"/>
    </location>
</feature>
<keyword evidence="2" id="KW-0812">Transmembrane</keyword>
<dbReference type="SUPFAM" id="SSF51735">
    <property type="entry name" value="NAD(P)-binding Rossmann-fold domains"/>
    <property type="match status" value="1"/>
</dbReference>
<dbReference type="PRINTS" id="PR00081">
    <property type="entry name" value="GDHRDH"/>
</dbReference>
<proteinExistence type="predicted"/>
<dbReference type="InterPro" id="IPR036291">
    <property type="entry name" value="NAD(P)-bd_dom_sf"/>
</dbReference>
<gene>
    <name evidence="3" type="ORF">BESB_052600</name>
</gene>
<name>A0A2A9MCK5_BESBE</name>
<feature type="region of interest" description="Disordered" evidence="1">
    <location>
        <begin position="354"/>
        <end position="389"/>
    </location>
</feature>
<feature type="region of interest" description="Disordered" evidence="1">
    <location>
        <begin position="401"/>
        <end position="462"/>
    </location>
</feature>
<organism evidence="3 4">
    <name type="scientific">Besnoitia besnoiti</name>
    <name type="common">Apicomplexan protozoan</name>
    <dbReference type="NCBI Taxonomy" id="94643"/>
    <lineage>
        <taxon>Eukaryota</taxon>
        <taxon>Sar</taxon>
        <taxon>Alveolata</taxon>
        <taxon>Apicomplexa</taxon>
        <taxon>Conoidasida</taxon>
        <taxon>Coccidia</taxon>
        <taxon>Eucoccidiorida</taxon>
        <taxon>Eimeriorina</taxon>
        <taxon>Sarcocystidae</taxon>
        <taxon>Besnoitia</taxon>
    </lineage>
</organism>
<dbReference type="Pfam" id="PF00106">
    <property type="entry name" value="adh_short"/>
    <property type="match status" value="1"/>
</dbReference>
<dbReference type="OrthoDB" id="47007at2759"/>
<evidence type="ECO:0000313" key="3">
    <source>
        <dbReference type="EMBL" id="PFH35609.1"/>
    </source>
</evidence>
<dbReference type="PANTHER" id="PTHR44269">
    <property type="entry name" value="DEHYDROGENASE/REDUCTASE SDR FAMILY MEMBER 7-RELATED"/>
    <property type="match status" value="1"/>
</dbReference>
<dbReference type="VEuPathDB" id="ToxoDB:BESB_052600"/>
<keyword evidence="2" id="KW-0472">Membrane</keyword>
<feature type="compositionally biased region" description="Basic and acidic residues" evidence="1">
    <location>
        <begin position="359"/>
        <end position="370"/>
    </location>
</feature>
<keyword evidence="4" id="KW-1185">Reference proteome</keyword>
<sequence>MATSGLVEFLSYPGPLLLVVLFLVCHPLATLLRFLWAALAAFLLRDCDFATKLLPERRGYWKNKVAWVTGASSGIGLSLCRMLASRRCFVILSSRNEGDLVRARDDAIAYCQSLNISRSEDDFLILPFDMKKPDLFPRVVDYARRWKGKLDVLFSNAGVACRGVMLPSTVDNEVMQVNLLSQMAFVKLVTARMIQQQSGQIVFTNSMSSRITLGGRTAYSAAKGALLNFAYGLSRELRGMGSPVHVTSVLPGYVKTSLCDRELYADGSLPKGAHMAEDIRTGLSSDRTAELMLRGSSRHLSEIWVGKNPDLFYMYAMYYFPDIANRFVDFGATSYARSIEQEIRERRYAIRKAGGASALDKKPQEREMTVLKKRKSSGEKVSSPSSASGYASAFGLPSFLSGEKKESTKGRELAGAEKAEKREAPLGDPHGKSQDLAAFANPGKGSIEPGAGENATVMPGGPGAVETVANAISDAVAQLGKLASFGSDTTRGEDEENTNGGEVRRTSSLGEGANVPVVGGITETAKLGDAHEAATRAPEHRAEREKPRAGVAATGKETEA</sequence>
<dbReference type="EMBL" id="NWUJ01000004">
    <property type="protein sequence ID" value="PFH35609.1"/>
    <property type="molecule type" value="Genomic_DNA"/>
</dbReference>
<dbReference type="Gene3D" id="3.40.50.720">
    <property type="entry name" value="NAD(P)-binding Rossmann-like Domain"/>
    <property type="match status" value="1"/>
</dbReference>
<dbReference type="PROSITE" id="PS00061">
    <property type="entry name" value="ADH_SHORT"/>
    <property type="match status" value="1"/>
</dbReference>
<evidence type="ECO:0000256" key="2">
    <source>
        <dbReference type="SAM" id="Phobius"/>
    </source>
</evidence>
<dbReference type="InterPro" id="IPR002347">
    <property type="entry name" value="SDR_fam"/>
</dbReference>
<feature type="region of interest" description="Disordered" evidence="1">
    <location>
        <begin position="484"/>
        <end position="560"/>
    </location>
</feature>
<evidence type="ECO:0000256" key="1">
    <source>
        <dbReference type="SAM" id="MobiDB-lite"/>
    </source>
</evidence>
<evidence type="ECO:0000313" key="4">
    <source>
        <dbReference type="Proteomes" id="UP000224006"/>
    </source>
</evidence>
<feature type="compositionally biased region" description="Basic and acidic residues" evidence="1">
    <location>
        <begin position="526"/>
        <end position="548"/>
    </location>
</feature>
<dbReference type="PRINTS" id="PR00080">
    <property type="entry name" value="SDRFAMILY"/>
</dbReference>
<dbReference type="InterPro" id="IPR020904">
    <property type="entry name" value="Sc_DH/Rdtase_CS"/>
</dbReference>
<feature type="compositionally biased region" description="Basic and acidic residues" evidence="1">
    <location>
        <begin position="402"/>
        <end position="433"/>
    </location>
</feature>
<dbReference type="RefSeq" id="XP_029219618.1">
    <property type="nucleotide sequence ID" value="XM_029363695.1"/>
</dbReference>
<dbReference type="AlphaFoldDB" id="A0A2A9MCK5"/>
<accession>A0A2A9MCK5</accession>
<dbReference type="InterPro" id="IPR053011">
    <property type="entry name" value="SDR_family_member_7"/>
</dbReference>
<dbReference type="Proteomes" id="UP000224006">
    <property type="component" value="Chromosome IV"/>
</dbReference>
<feature type="transmembrane region" description="Helical" evidence="2">
    <location>
        <begin position="16"/>
        <end position="44"/>
    </location>
</feature>